<organism evidence="3 4">
    <name type="scientific">Cocos nucifera</name>
    <name type="common">Coconut palm</name>
    <dbReference type="NCBI Taxonomy" id="13894"/>
    <lineage>
        <taxon>Eukaryota</taxon>
        <taxon>Viridiplantae</taxon>
        <taxon>Streptophyta</taxon>
        <taxon>Embryophyta</taxon>
        <taxon>Tracheophyta</taxon>
        <taxon>Spermatophyta</taxon>
        <taxon>Magnoliopsida</taxon>
        <taxon>Liliopsida</taxon>
        <taxon>Arecaceae</taxon>
        <taxon>Arecoideae</taxon>
        <taxon>Cocoseae</taxon>
        <taxon>Attaleinae</taxon>
        <taxon>Cocos</taxon>
    </lineage>
</organism>
<comment type="caution">
    <text evidence="3">The sequence shown here is derived from an EMBL/GenBank/DDBJ whole genome shotgun (WGS) entry which is preliminary data.</text>
</comment>
<protein>
    <submittedName>
        <fullName evidence="3">Uncharacterized protein</fullName>
    </submittedName>
</protein>
<proteinExistence type="predicted"/>
<sequence>MLDLPSWGFLRELVCRAPSLDGADLESSNKLKAYQASLLPDLLKEQILFNLGLSPLNPVEMDTDAVEKLTKDLYAQKKRKGAALGGSSKRAKVSGPSFKVSDIPTTVPKVAPGIKVLSIIEGSVGGTGSQPPASSSLPIGGLMLEPSTERERGDGDDKKKKKAAVVKVVHKACSGESSNGGSDDLGVDPFDNLYIIWDLTNKFAMSEEVDRLADLDRMQFIWKFLGTFLKLSHDILAHLKKVNHQEVEALKVQGDLRAEIDCLRGKVVEAEHLMEEKVAENESLRRALRKEELISIRIKATLALKEEKKKEAEIKVAKLEVRMLKSILEAAARAMEFKASSKMKDLNIAFSHKVFIKSFKLYEGRVALRFLELDLSFLEEEPDEEAGPSDAAADPSTIKVVFDPSGLLLRCPSPCKSSRLSSKHRSNPFSSPWLPLEC</sequence>
<feature type="compositionally biased region" description="Basic and acidic residues" evidence="2">
    <location>
        <begin position="147"/>
        <end position="158"/>
    </location>
</feature>
<dbReference type="Proteomes" id="UP000797356">
    <property type="component" value="Chromosome 4"/>
</dbReference>
<evidence type="ECO:0000313" key="4">
    <source>
        <dbReference type="Proteomes" id="UP000797356"/>
    </source>
</evidence>
<evidence type="ECO:0000313" key="3">
    <source>
        <dbReference type="EMBL" id="KAG1338313.1"/>
    </source>
</evidence>
<feature type="region of interest" description="Disordered" evidence="2">
    <location>
        <begin position="415"/>
        <end position="438"/>
    </location>
</feature>
<dbReference type="EMBL" id="CM017875">
    <property type="protein sequence ID" value="KAG1338313.1"/>
    <property type="molecule type" value="Genomic_DNA"/>
</dbReference>
<keyword evidence="4" id="KW-1185">Reference proteome</keyword>
<feature type="coiled-coil region" evidence="1">
    <location>
        <begin position="267"/>
        <end position="322"/>
    </location>
</feature>
<feature type="region of interest" description="Disordered" evidence="2">
    <location>
        <begin position="124"/>
        <end position="161"/>
    </location>
</feature>
<gene>
    <name evidence="3" type="ORF">COCNU_04G006190</name>
</gene>
<dbReference type="AlphaFoldDB" id="A0A8K0N043"/>
<evidence type="ECO:0000256" key="2">
    <source>
        <dbReference type="SAM" id="MobiDB-lite"/>
    </source>
</evidence>
<keyword evidence="1" id="KW-0175">Coiled coil</keyword>
<evidence type="ECO:0000256" key="1">
    <source>
        <dbReference type="SAM" id="Coils"/>
    </source>
</evidence>
<name>A0A8K0N043_COCNU</name>
<accession>A0A8K0N043</accession>
<reference evidence="3" key="2">
    <citation type="submission" date="2019-07" db="EMBL/GenBank/DDBJ databases">
        <authorList>
            <person name="Yang Y."/>
            <person name="Bocs S."/>
            <person name="Baudouin L."/>
        </authorList>
    </citation>
    <scope>NUCLEOTIDE SEQUENCE</scope>
    <source>
        <tissue evidence="3">Spear leaf of Hainan Tall coconut</tissue>
    </source>
</reference>
<reference evidence="3" key="1">
    <citation type="journal article" date="2017" name="Gigascience">
        <title>The genome draft of coconut (Cocos nucifera).</title>
        <authorList>
            <person name="Xiao Y."/>
            <person name="Xu P."/>
            <person name="Fan H."/>
            <person name="Baudouin L."/>
            <person name="Xia W."/>
            <person name="Bocs S."/>
            <person name="Xu J."/>
            <person name="Li Q."/>
            <person name="Guo A."/>
            <person name="Zhou L."/>
            <person name="Li J."/>
            <person name="Wu Y."/>
            <person name="Ma Z."/>
            <person name="Armero A."/>
            <person name="Issali A.E."/>
            <person name="Liu N."/>
            <person name="Peng M."/>
            <person name="Yang Y."/>
        </authorList>
    </citation>
    <scope>NUCLEOTIDE SEQUENCE</scope>
    <source>
        <tissue evidence="3">Spear leaf of Hainan Tall coconut</tissue>
    </source>
</reference>